<organism evidence="1 2">
    <name type="scientific">Trifolium pratense</name>
    <name type="common">Red clover</name>
    <dbReference type="NCBI Taxonomy" id="57577"/>
    <lineage>
        <taxon>Eukaryota</taxon>
        <taxon>Viridiplantae</taxon>
        <taxon>Streptophyta</taxon>
        <taxon>Embryophyta</taxon>
        <taxon>Tracheophyta</taxon>
        <taxon>Spermatophyta</taxon>
        <taxon>Magnoliopsida</taxon>
        <taxon>eudicotyledons</taxon>
        <taxon>Gunneridae</taxon>
        <taxon>Pentapetalae</taxon>
        <taxon>rosids</taxon>
        <taxon>fabids</taxon>
        <taxon>Fabales</taxon>
        <taxon>Fabaceae</taxon>
        <taxon>Papilionoideae</taxon>
        <taxon>50 kb inversion clade</taxon>
        <taxon>NPAAA clade</taxon>
        <taxon>Hologalegina</taxon>
        <taxon>IRL clade</taxon>
        <taxon>Trifolieae</taxon>
        <taxon>Trifolium</taxon>
    </lineage>
</organism>
<dbReference type="EMBL" id="CASHSV030000024">
    <property type="protein sequence ID" value="CAJ2638414.1"/>
    <property type="molecule type" value="Genomic_DNA"/>
</dbReference>
<name>A0ACB0J0J1_TRIPR</name>
<protein>
    <submittedName>
        <fullName evidence="1">Uncharacterized protein</fullName>
    </submittedName>
</protein>
<evidence type="ECO:0000313" key="2">
    <source>
        <dbReference type="Proteomes" id="UP001177021"/>
    </source>
</evidence>
<keyword evidence="2" id="KW-1185">Reference proteome</keyword>
<reference evidence="1" key="1">
    <citation type="submission" date="2023-10" db="EMBL/GenBank/DDBJ databases">
        <authorList>
            <person name="Rodriguez Cubillos JULIANA M."/>
            <person name="De Vega J."/>
        </authorList>
    </citation>
    <scope>NUCLEOTIDE SEQUENCE</scope>
</reference>
<gene>
    <name evidence="1" type="ORF">MILVUS5_LOCUS8643</name>
</gene>
<evidence type="ECO:0000313" key="1">
    <source>
        <dbReference type="EMBL" id="CAJ2638414.1"/>
    </source>
</evidence>
<comment type="caution">
    <text evidence="1">The sequence shown here is derived from an EMBL/GenBank/DDBJ whole genome shotgun (WGS) entry which is preliminary data.</text>
</comment>
<accession>A0ACB0J0J1</accession>
<sequence>MDSALNAALEEICTHVEEGITLQSLFSKLQSINLNLTPSFQQSIFTNLLRIPTLRFEPPNPNPNYDQEDHNLIKIFPQQTLSHNFVGIYDPQSLQQSQLRVLHLLANAKHNGITQTQLSKQLRIDPNNFHYVLRTLECKGLIVKRSALEKKTQIHTSSSSSVNYTPLNITTHLVYLRRYANKPLAQHQRFEFQITQFNQPDSQQQQLLQTHVRLADYEPPIKAICDKLANANGKVLLVSDIKKDLGYCGSRPKQRAWRQIAARLKAHQIVEQFDAKVNGKIEACLRLLDPITTESGNEDKNSDSGNICQLTDQLVELPIEHQIFDIIDTAGSDGITIKEICDRLQIDLKKNHIRLVSLCHRFGMKVQEEQCLKSKTIRVWTSRNFNSELEVALIHKLDENKILDHHLCDSSSKIRTEFEASTFKGELVDPDKLEDVGAGAKLSCASPNNVESNYVEAPTNLQGPVPDQRGTTSHSKPVSLPMEGNIALSKAFPSDALTPISARSYQRYASLSLSADGTKKAIRILERLKDERYVLRPELNRWLNTFEKDKSKKVDRKTLDRILTKLQEQGQCKCIKIRIPVIAEYSKTTDCVIVVHPSVSLSPELHDEMQDKVRSFKNDIHSKSTRPQKNDELIPVMENVQKTQSLIVPGHQADKAEAMRANGFIIAKMVRAKLLHIFLWDYLHRSENCSDAVSSNGLADNPHSSSKLFSLDAAINAIPVELFLQIAGSTKKYEEMIDKCKKGLCLSDLPAIDTLAIGRLSLIIDILRRLKLIRVIISQSIDGVKTPHALTHMMELRPYIEEPLSNDAASLNFTSLDLRPRIRHDFVLSNRYAVDEYWRTLEYCYAAANRKAALYAFPGSVVHEVFRFRSWASNRLMTAEQRAELLKHVTKHDLSEKISYRDCDKIAKDLNLTLEQVLSMYYSKRRHGLNQLNDEESEDNSLERKGNSSFRRKKDSPELRPAKHARIDAATGVMEKHIDDQHMGIYSEEQATHMQEFEEVNYEIEGSPDCSPCISQRILTATKAPRQRRFIWSDKTDRQLVIQYVRYRAVLGANYHRVDWASLSDLPAPPRACMRRMNFLNANLRFRKAVNRLCTMLSEQYAKQLEKSQNLSSNKDDCRLFVQSQSSKGVHNSFTPDVEIHMSSLNGEVWDNFENKSIETALDEILRCKKMAKLDASSQNDQSQYEDWNRYESRENGKTTAAIPSEIIQSHHGKPHTFSSQRSCLDMKFSRFLNNRPSSYGQVYESLAVSNAVELFKLVFLSTATNPQAPNLLADILRHYSEHDLVAAFNYLREKKIMVGGNGSDERFELSLRFLDSISKSPFPFDTGKQAVKFSAWLKERDKDLTEMGTDLVEDLQCGDTFHLFALISSGELSISPSLPDNGVGEADDLRSGKRKPDASGSSFSDKAKKLKSSFGVEGEIISRREKGFPGIIISVHRTEVSKADILDLFKDNDNNNQHFNGNVQLDMGQNSNYSLTDHMLETFNSCDPVPEEKDHIESPWESMAGYVRRLTKVPYSQEQECAVCAEVFVVVYAAIQKAGDQGLSMGEIHQVINLPGADIDGLIVDALQAFGKALKVNAYDSVRIVDALYRHKYFMTTVSGFHPVVQPSSNKTIKKSDNTCQLPKSKESNSASAEVLRERNSALDNVHKVTILNLPQEDVDPENKACDRNEGCMQDRPGSSRGDHEKEMVKVSSGELCMPILPWINGDGTVNSIVFKGLRRRVLGIVMQNPGILEDDILRQMHMLNPQSCRTLLELMVLDKLLIARKMYQNIFGGGPSMLQNLIGSKSCQRKWICAEHFFANPMSTSLL</sequence>
<dbReference type="Proteomes" id="UP001177021">
    <property type="component" value="Unassembled WGS sequence"/>
</dbReference>
<proteinExistence type="predicted"/>